<name>A0ACC5ZB76_9TELE</name>
<accession>A0ACC5ZB76</accession>
<proteinExistence type="predicted"/>
<comment type="caution">
    <text evidence="1">The sequence shown here is derived from an EMBL/GenBank/DDBJ whole genome shotgun (WGS) entry which is preliminary data.</text>
</comment>
<dbReference type="Proteomes" id="UP000830395">
    <property type="component" value="Chromosome 21"/>
</dbReference>
<sequence length="93" mass="10795">MVICYHIIREILKLCRPHKTSARWDPYQSCRNVTEDSRKHLPSFQVCLGFGMICFRTRLWGILGVLGLLFCNPVLNAQKGLESERAQAIRTCW</sequence>
<protein>
    <submittedName>
        <fullName evidence="1">Uncharacterized protein</fullName>
    </submittedName>
</protein>
<organism evidence="1 2">
    <name type="scientific">Pangasius djambal</name>
    <dbReference type="NCBI Taxonomy" id="1691987"/>
    <lineage>
        <taxon>Eukaryota</taxon>
        <taxon>Metazoa</taxon>
        <taxon>Chordata</taxon>
        <taxon>Craniata</taxon>
        <taxon>Vertebrata</taxon>
        <taxon>Euteleostomi</taxon>
        <taxon>Actinopterygii</taxon>
        <taxon>Neopterygii</taxon>
        <taxon>Teleostei</taxon>
        <taxon>Ostariophysi</taxon>
        <taxon>Siluriformes</taxon>
        <taxon>Pangasiidae</taxon>
        <taxon>Pangasius</taxon>
    </lineage>
</organism>
<evidence type="ECO:0000313" key="2">
    <source>
        <dbReference type="Proteomes" id="UP000830395"/>
    </source>
</evidence>
<evidence type="ECO:0000313" key="1">
    <source>
        <dbReference type="EMBL" id="MCJ8745107.1"/>
    </source>
</evidence>
<keyword evidence="2" id="KW-1185">Reference proteome</keyword>
<dbReference type="EMBL" id="CM040995">
    <property type="protein sequence ID" value="MCJ8745107.1"/>
    <property type="molecule type" value="Genomic_DNA"/>
</dbReference>
<reference evidence="1" key="1">
    <citation type="submission" date="2020-02" db="EMBL/GenBank/DDBJ databases">
        <title>Genome sequencing of the panga catfish, Pangasius djambal.</title>
        <authorList>
            <person name="Wen M."/>
            <person name="Zahm M."/>
            <person name="Roques C."/>
            <person name="Cabau C."/>
            <person name="Klopp C."/>
            <person name="Donnadieu C."/>
            <person name="Jouanno E."/>
            <person name="Avarre J.-C."/>
            <person name="Campet M."/>
            <person name="Ha T."/>
            <person name="Dugue R."/>
            <person name="Lampietro C."/>
            <person name="Louis A."/>
            <person name="Herpin A."/>
            <person name="Echchiki A."/>
            <person name="Berthelot C."/>
            <person name="Parey E."/>
            <person name="Roest-Crollius H."/>
            <person name="Braasch I."/>
            <person name="Postlethwait J.H."/>
            <person name="Bobe J."/>
            <person name="Montfort J."/>
            <person name="Bouchez O."/>
            <person name="Begum T."/>
            <person name="Schartl M."/>
            <person name="Gustiano R."/>
            <person name="Guiguen Y."/>
        </authorList>
    </citation>
    <scope>NUCLEOTIDE SEQUENCE</scope>
    <source>
        <strain evidence="1">Pdj_M5554</strain>
    </source>
</reference>
<gene>
    <name evidence="1" type="ORF">PDJAM_G00126570</name>
</gene>